<dbReference type="AlphaFoldDB" id="A0ABD2YSX1"/>
<dbReference type="EMBL" id="JBJUIK010000012">
    <property type="protein sequence ID" value="KAL3510464.1"/>
    <property type="molecule type" value="Genomic_DNA"/>
</dbReference>
<reference evidence="1 2" key="1">
    <citation type="submission" date="2024-11" db="EMBL/GenBank/DDBJ databases">
        <title>A near-complete genome assembly of Cinchona calisaya.</title>
        <authorList>
            <person name="Lian D.C."/>
            <person name="Zhao X.W."/>
            <person name="Wei L."/>
        </authorList>
    </citation>
    <scope>NUCLEOTIDE SEQUENCE [LARGE SCALE GENOMIC DNA]</scope>
    <source>
        <tissue evidence="1">Nenye</tissue>
    </source>
</reference>
<evidence type="ECO:0000313" key="2">
    <source>
        <dbReference type="Proteomes" id="UP001630127"/>
    </source>
</evidence>
<dbReference type="Proteomes" id="UP001630127">
    <property type="component" value="Unassembled WGS sequence"/>
</dbReference>
<accession>A0ABD2YSX1</accession>
<comment type="caution">
    <text evidence="1">The sequence shown here is derived from an EMBL/GenBank/DDBJ whole genome shotgun (WGS) entry which is preliminary data.</text>
</comment>
<organism evidence="1 2">
    <name type="scientific">Cinchona calisaya</name>
    <dbReference type="NCBI Taxonomy" id="153742"/>
    <lineage>
        <taxon>Eukaryota</taxon>
        <taxon>Viridiplantae</taxon>
        <taxon>Streptophyta</taxon>
        <taxon>Embryophyta</taxon>
        <taxon>Tracheophyta</taxon>
        <taxon>Spermatophyta</taxon>
        <taxon>Magnoliopsida</taxon>
        <taxon>eudicotyledons</taxon>
        <taxon>Gunneridae</taxon>
        <taxon>Pentapetalae</taxon>
        <taxon>asterids</taxon>
        <taxon>lamiids</taxon>
        <taxon>Gentianales</taxon>
        <taxon>Rubiaceae</taxon>
        <taxon>Cinchonoideae</taxon>
        <taxon>Cinchoneae</taxon>
        <taxon>Cinchona</taxon>
    </lineage>
</organism>
<keyword evidence="2" id="KW-1185">Reference proteome</keyword>
<proteinExistence type="predicted"/>
<gene>
    <name evidence="1" type="ORF">ACH5RR_029865</name>
</gene>
<evidence type="ECO:0000313" key="1">
    <source>
        <dbReference type="EMBL" id="KAL3510464.1"/>
    </source>
</evidence>
<sequence>MVFASYAWRERIFKEYRIENVNMTSSIQIEGNGVVEEVDVLEKPTKDSDSSVILKLSLLESTIHNLFKLLQEARCLLVYVLQECYGKNSTSKELNSKSRN</sequence>
<name>A0ABD2YSX1_9GENT</name>
<protein>
    <submittedName>
        <fullName evidence="1">Uncharacterized protein</fullName>
    </submittedName>
</protein>